<comment type="similarity">
    <text evidence="1">Belongs to the PhzF family.</text>
</comment>
<reference evidence="3 4" key="1">
    <citation type="submission" date="2018-05" db="EMBL/GenBank/DDBJ databases">
        <title>Spiribacter halobius sp. nov., a moderately halophilic bacterium isolated from marine solar saltern.</title>
        <authorList>
            <person name="Zheng W.-S."/>
            <person name="Lu D.-C."/>
            <person name="Du Z.-J."/>
        </authorList>
    </citation>
    <scope>NUCLEOTIDE SEQUENCE [LARGE SCALE GENOMIC DNA]</scope>
    <source>
        <strain evidence="3 4">E85</strain>
    </source>
</reference>
<sequence>MLRGAPARYGTGQALAAGRERRPSDAAERAGPSCSIPDFQSFAPSNVGTCSCARPRSAPHSACWRAARVASQAGSGAWPATAACSLAGPWDLRRARTTRAAAVAVGTAHAACARPRPPPDVAWRTEDAGGTAMATLDYELLDVFTDIPLAGNPLAVFPEAAGLSDARMQRIAAELNLSETVFVTDGQPATGRYTVRIMTPATELPFAGHPTIGTAVALARRAGAREATTLTLVEGVGPVQVQVEPGAADTGRAVLTAPAPPAPVPTDVDGDTAAAVLGVEPQALAGAPRAWSAGVPFLCVPLASRATLDAIRLDTGRWQAALADGPAPHVYAYWLAGEDLPRVHARMFAPAMGIAEDPATGAAAVAFAGELVTRLGAEESALHATIHQGEALGRPSRLELEVDVSGAASGRCGSAVRRWRSAAAACGCRRRWATAEGNYPA</sequence>
<evidence type="ECO:0000313" key="4">
    <source>
        <dbReference type="Proteomes" id="UP000245474"/>
    </source>
</evidence>
<evidence type="ECO:0000256" key="1">
    <source>
        <dbReference type="ARBA" id="ARBA00008270"/>
    </source>
</evidence>
<dbReference type="SUPFAM" id="SSF54506">
    <property type="entry name" value="Diaminopimelate epimerase-like"/>
    <property type="match status" value="1"/>
</dbReference>
<organism evidence="3 4">
    <name type="scientific">Sediminicurvatus halobius</name>
    <dbReference type="NCBI Taxonomy" id="2182432"/>
    <lineage>
        <taxon>Bacteria</taxon>
        <taxon>Pseudomonadati</taxon>
        <taxon>Pseudomonadota</taxon>
        <taxon>Gammaproteobacteria</taxon>
        <taxon>Chromatiales</taxon>
        <taxon>Ectothiorhodospiraceae</taxon>
        <taxon>Sediminicurvatus</taxon>
    </lineage>
</organism>
<dbReference type="Pfam" id="PF02567">
    <property type="entry name" value="PhzC-PhzF"/>
    <property type="match status" value="1"/>
</dbReference>
<dbReference type="PANTHER" id="PTHR13774:SF32">
    <property type="entry name" value="ANTISENSE-ENHANCING SEQUENCE 1"/>
    <property type="match status" value="1"/>
</dbReference>
<gene>
    <name evidence="3" type="ORF">DEM34_05865</name>
</gene>
<dbReference type="InterPro" id="IPR003719">
    <property type="entry name" value="Phenazine_PhzF-like"/>
</dbReference>
<proteinExistence type="inferred from homology"/>
<accession>A0A2U2N4Y6</accession>
<evidence type="ECO:0008006" key="5">
    <source>
        <dbReference type="Google" id="ProtNLM"/>
    </source>
</evidence>
<feature type="compositionally biased region" description="Basic and acidic residues" evidence="2">
    <location>
        <begin position="18"/>
        <end position="28"/>
    </location>
</feature>
<protein>
    <recommendedName>
        <fullName evidence="5">PhzF family phenazine biosynthesis protein</fullName>
    </recommendedName>
</protein>
<dbReference type="GO" id="GO:0005737">
    <property type="term" value="C:cytoplasm"/>
    <property type="evidence" value="ECO:0007669"/>
    <property type="project" value="TreeGrafter"/>
</dbReference>
<name>A0A2U2N4Y6_9GAMM</name>
<feature type="region of interest" description="Disordered" evidence="2">
    <location>
        <begin position="1"/>
        <end position="33"/>
    </location>
</feature>
<dbReference type="NCBIfam" id="TIGR00654">
    <property type="entry name" value="PhzF_family"/>
    <property type="match status" value="1"/>
</dbReference>
<dbReference type="Proteomes" id="UP000245474">
    <property type="component" value="Unassembled WGS sequence"/>
</dbReference>
<dbReference type="Gene3D" id="3.10.310.10">
    <property type="entry name" value="Diaminopimelate Epimerase, Chain A, domain 1"/>
    <property type="match status" value="2"/>
</dbReference>
<evidence type="ECO:0000313" key="3">
    <source>
        <dbReference type="EMBL" id="PWG64029.1"/>
    </source>
</evidence>
<dbReference type="PANTHER" id="PTHR13774">
    <property type="entry name" value="PHENAZINE BIOSYNTHESIS PROTEIN"/>
    <property type="match status" value="1"/>
</dbReference>
<comment type="caution">
    <text evidence="3">The sequence shown here is derived from an EMBL/GenBank/DDBJ whole genome shotgun (WGS) entry which is preliminary data.</text>
</comment>
<keyword evidence="4" id="KW-1185">Reference proteome</keyword>
<evidence type="ECO:0000256" key="2">
    <source>
        <dbReference type="SAM" id="MobiDB-lite"/>
    </source>
</evidence>
<dbReference type="AlphaFoldDB" id="A0A2U2N4Y6"/>
<dbReference type="GO" id="GO:0016853">
    <property type="term" value="F:isomerase activity"/>
    <property type="evidence" value="ECO:0007669"/>
    <property type="project" value="TreeGrafter"/>
</dbReference>
<dbReference type="EMBL" id="QFFI01000007">
    <property type="protein sequence ID" value="PWG64029.1"/>
    <property type="molecule type" value="Genomic_DNA"/>
</dbReference>